<comment type="caution">
    <text evidence="2">The sequence shown here is derived from an EMBL/GenBank/DDBJ whole genome shotgun (WGS) entry which is preliminary data.</text>
</comment>
<dbReference type="Pfam" id="PF00583">
    <property type="entry name" value="Acetyltransf_1"/>
    <property type="match status" value="1"/>
</dbReference>
<proteinExistence type="predicted"/>
<dbReference type="Gene3D" id="3.40.630.30">
    <property type="match status" value="1"/>
</dbReference>
<dbReference type="InterPro" id="IPR016181">
    <property type="entry name" value="Acyl_CoA_acyltransferase"/>
</dbReference>
<dbReference type="RefSeq" id="WP_154363222.1">
    <property type="nucleotide sequence ID" value="NZ_WKJH01000001.1"/>
</dbReference>
<dbReference type="Proteomes" id="UP000443153">
    <property type="component" value="Unassembled WGS sequence"/>
</dbReference>
<dbReference type="PROSITE" id="PS51186">
    <property type="entry name" value="GNAT"/>
    <property type="match status" value="1"/>
</dbReference>
<dbReference type="EMBL" id="WKJH01000001">
    <property type="protein sequence ID" value="MRX62930.1"/>
    <property type="molecule type" value="Genomic_DNA"/>
</dbReference>
<feature type="domain" description="N-acetyltransferase" evidence="1">
    <location>
        <begin position="2"/>
        <end position="178"/>
    </location>
</feature>
<keyword evidence="2" id="KW-0808">Transferase</keyword>
<evidence type="ECO:0000313" key="3">
    <source>
        <dbReference type="Proteomes" id="UP000443153"/>
    </source>
</evidence>
<dbReference type="CDD" id="cd04301">
    <property type="entry name" value="NAT_SF"/>
    <property type="match status" value="1"/>
</dbReference>
<dbReference type="AlphaFoldDB" id="A0A6I2MK48"/>
<sequence>MVVYKRASEESELNRILALQQRNLYTNVPKEEQLKEGFVTVSHSFDILKRMNDVCPHIIAKDGGKVVGYALCMHPEFSNEIEVLRPMFDIIETRIPNIGNYIAMGQVCVDKDYRKKGIFRSLYQTMQNTLKSEYEQIITEVDAKNKRSLQAHYSVGFKLLSTHISGGQEWKLIGLGTF</sequence>
<dbReference type="InterPro" id="IPR000182">
    <property type="entry name" value="GNAT_dom"/>
</dbReference>
<dbReference type="SUPFAM" id="SSF55729">
    <property type="entry name" value="Acyl-CoA N-acyltransferases (Nat)"/>
    <property type="match status" value="1"/>
</dbReference>
<organism evidence="2 3">
    <name type="scientific">Maribacter luteus</name>
    <dbReference type="NCBI Taxonomy" id="2594478"/>
    <lineage>
        <taxon>Bacteria</taxon>
        <taxon>Pseudomonadati</taxon>
        <taxon>Bacteroidota</taxon>
        <taxon>Flavobacteriia</taxon>
        <taxon>Flavobacteriales</taxon>
        <taxon>Flavobacteriaceae</taxon>
        <taxon>Maribacter</taxon>
    </lineage>
</organism>
<dbReference type="OrthoDB" id="5109343at2"/>
<gene>
    <name evidence="2" type="ORF">GJ691_02000</name>
</gene>
<reference evidence="2 3" key="1">
    <citation type="submission" date="2019-11" db="EMBL/GenBank/DDBJ databases">
        <title>Maribacter lutea sp. nov., a marine bacterium isolated from intertidal sand.</title>
        <authorList>
            <person name="Liu A."/>
        </authorList>
    </citation>
    <scope>NUCLEOTIDE SEQUENCE [LARGE SCALE GENOMIC DNA]</scope>
    <source>
        <strain evidence="2 3">RZ05</strain>
    </source>
</reference>
<evidence type="ECO:0000259" key="1">
    <source>
        <dbReference type="PROSITE" id="PS51186"/>
    </source>
</evidence>
<accession>A0A6I2MK48</accession>
<keyword evidence="3" id="KW-1185">Reference proteome</keyword>
<dbReference type="GO" id="GO:0016747">
    <property type="term" value="F:acyltransferase activity, transferring groups other than amino-acyl groups"/>
    <property type="evidence" value="ECO:0007669"/>
    <property type="project" value="InterPro"/>
</dbReference>
<evidence type="ECO:0000313" key="2">
    <source>
        <dbReference type="EMBL" id="MRX62930.1"/>
    </source>
</evidence>
<protein>
    <submittedName>
        <fullName evidence="2">GNAT family N-acetyltransferase</fullName>
    </submittedName>
</protein>
<name>A0A6I2MK48_9FLAO</name>